<dbReference type="EMBL" id="BAAARN010000001">
    <property type="protein sequence ID" value="GAA2730701.1"/>
    <property type="molecule type" value="Genomic_DNA"/>
</dbReference>
<comment type="catalytic activity">
    <reaction evidence="3">
        <text>[thioredoxin]-dithiol + NADP(+) = [thioredoxin]-disulfide + NADPH + H(+)</text>
        <dbReference type="Rhea" id="RHEA:20345"/>
        <dbReference type="Rhea" id="RHEA-COMP:10698"/>
        <dbReference type="Rhea" id="RHEA-COMP:10700"/>
        <dbReference type="ChEBI" id="CHEBI:15378"/>
        <dbReference type="ChEBI" id="CHEBI:29950"/>
        <dbReference type="ChEBI" id="CHEBI:50058"/>
        <dbReference type="ChEBI" id="CHEBI:57783"/>
        <dbReference type="ChEBI" id="CHEBI:58349"/>
        <dbReference type="EC" id="1.8.1.9"/>
    </reaction>
</comment>
<keyword evidence="6" id="KW-1185">Reference proteome</keyword>
<evidence type="ECO:0000256" key="3">
    <source>
        <dbReference type="ARBA" id="ARBA00048132"/>
    </source>
</evidence>
<keyword evidence="1" id="KW-0285">Flavoprotein</keyword>
<gene>
    <name evidence="5" type="ORF">GCM10009867_02720</name>
</gene>
<evidence type="ECO:0000259" key="4">
    <source>
        <dbReference type="Pfam" id="PF07992"/>
    </source>
</evidence>
<evidence type="ECO:0000256" key="1">
    <source>
        <dbReference type="ARBA" id="ARBA00022630"/>
    </source>
</evidence>
<evidence type="ECO:0000256" key="2">
    <source>
        <dbReference type="ARBA" id="ARBA00023002"/>
    </source>
</evidence>
<reference evidence="5 6" key="1">
    <citation type="journal article" date="2019" name="Int. J. Syst. Evol. Microbiol.">
        <title>The Global Catalogue of Microorganisms (GCM) 10K type strain sequencing project: providing services to taxonomists for standard genome sequencing and annotation.</title>
        <authorList>
            <consortium name="The Broad Institute Genomics Platform"/>
            <consortium name="The Broad Institute Genome Sequencing Center for Infectious Disease"/>
            <person name="Wu L."/>
            <person name="Ma J."/>
        </authorList>
    </citation>
    <scope>NUCLEOTIDE SEQUENCE [LARGE SCALE GENOMIC DNA]</scope>
    <source>
        <strain evidence="5 6">JCM 16378</strain>
    </source>
</reference>
<dbReference type="Proteomes" id="UP001501326">
    <property type="component" value="Unassembled WGS sequence"/>
</dbReference>
<feature type="domain" description="FAD/NAD(P)-binding" evidence="4">
    <location>
        <begin position="5"/>
        <end position="295"/>
    </location>
</feature>
<keyword evidence="2" id="KW-0560">Oxidoreductase</keyword>
<comment type="caution">
    <text evidence="5">The sequence shown here is derived from an EMBL/GenBank/DDBJ whole genome shotgun (WGS) entry which is preliminary data.</text>
</comment>
<name>A0ABN3UDQ1_9MICO</name>
<dbReference type="SUPFAM" id="SSF51905">
    <property type="entry name" value="FAD/NAD(P)-binding domain"/>
    <property type="match status" value="1"/>
</dbReference>
<accession>A0ABN3UDQ1</accession>
<dbReference type="PRINTS" id="PR00469">
    <property type="entry name" value="PNDRDTASEII"/>
</dbReference>
<evidence type="ECO:0000313" key="5">
    <source>
        <dbReference type="EMBL" id="GAA2730701.1"/>
    </source>
</evidence>
<dbReference type="InterPro" id="IPR023753">
    <property type="entry name" value="FAD/NAD-binding_dom"/>
</dbReference>
<dbReference type="Gene3D" id="3.50.50.60">
    <property type="entry name" value="FAD/NAD(P)-binding domain"/>
    <property type="match status" value="2"/>
</dbReference>
<dbReference type="PRINTS" id="PR00368">
    <property type="entry name" value="FADPNR"/>
</dbReference>
<dbReference type="InterPro" id="IPR050097">
    <property type="entry name" value="Ferredoxin-NADP_redctase_2"/>
</dbReference>
<sequence length="320" mass="33166">METNHDVIIIGGGPAGLAAATTFARARRDVLVLDTGEPRNAPAHGVHSFLSRDGMAPRELLAIARGELLGFGGRFRLEGAQGARAVEGGFEVTLSGGDVLTARRLLVTTGLVDELPPIEGLREHWGTSAIHCPYCHGYEVRDKALVVLATNPMSAHQALHFTQWSDDVTLVLDGQAAPEAAEAARLAAVGVRVVAGPVRRLVSEEGRLTGVEVGEADSDAVVVPCEAVVLAPRFTARSAVLESLGVEPVDFLMGETVVGRHVPGDPMGGQTSVPGVHVAGNVTDPMAQVIHAAGAGVRAAAMMNMALIVEDADRAVAAAS</sequence>
<dbReference type="PANTHER" id="PTHR48105">
    <property type="entry name" value="THIOREDOXIN REDUCTASE 1-RELATED-RELATED"/>
    <property type="match status" value="1"/>
</dbReference>
<proteinExistence type="predicted"/>
<dbReference type="InterPro" id="IPR036188">
    <property type="entry name" value="FAD/NAD-bd_sf"/>
</dbReference>
<dbReference type="RefSeq" id="WP_344189517.1">
    <property type="nucleotide sequence ID" value="NZ_BAAARN010000001.1"/>
</dbReference>
<organism evidence="5 6">
    <name type="scientific">Pedococcus aerophilus</name>
    <dbReference type="NCBI Taxonomy" id="436356"/>
    <lineage>
        <taxon>Bacteria</taxon>
        <taxon>Bacillati</taxon>
        <taxon>Actinomycetota</taxon>
        <taxon>Actinomycetes</taxon>
        <taxon>Micrococcales</taxon>
        <taxon>Intrasporangiaceae</taxon>
        <taxon>Pedococcus</taxon>
    </lineage>
</organism>
<protein>
    <submittedName>
        <fullName evidence="5">NAD(P)/FAD-dependent oxidoreductase</fullName>
    </submittedName>
</protein>
<evidence type="ECO:0000313" key="6">
    <source>
        <dbReference type="Proteomes" id="UP001501326"/>
    </source>
</evidence>
<dbReference type="Pfam" id="PF07992">
    <property type="entry name" value="Pyr_redox_2"/>
    <property type="match status" value="1"/>
</dbReference>